<accession>A0A6J5M5P9</accession>
<dbReference type="InterPro" id="IPR000838">
    <property type="entry name" value="RNA_pol_sigma70_ECF_CS"/>
</dbReference>
<keyword evidence="4" id="KW-0238">DNA-binding</keyword>
<dbReference type="SUPFAM" id="SSF88659">
    <property type="entry name" value="Sigma3 and sigma4 domains of RNA polymerase sigma factors"/>
    <property type="match status" value="1"/>
</dbReference>
<dbReference type="Gene3D" id="1.10.10.10">
    <property type="entry name" value="Winged helix-like DNA-binding domain superfamily/Winged helix DNA-binding domain"/>
    <property type="match status" value="1"/>
</dbReference>
<dbReference type="InterPro" id="IPR036388">
    <property type="entry name" value="WH-like_DNA-bd_sf"/>
</dbReference>
<dbReference type="SUPFAM" id="SSF88946">
    <property type="entry name" value="Sigma2 domain of RNA polymerase sigma factors"/>
    <property type="match status" value="1"/>
</dbReference>
<dbReference type="GO" id="GO:0006352">
    <property type="term" value="P:DNA-templated transcription initiation"/>
    <property type="evidence" value="ECO:0007669"/>
    <property type="project" value="InterPro"/>
</dbReference>
<evidence type="ECO:0000256" key="1">
    <source>
        <dbReference type="ARBA" id="ARBA00010641"/>
    </source>
</evidence>
<keyword evidence="3" id="KW-0731">Sigma factor</keyword>
<dbReference type="Pfam" id="PF08281">
    <property type="entry name" value="Sigma70_r4_2"/>
    <property type="match status" value="1"/>
</dbReference>
<dbReference type="InterPro" id="IPR014284">
    <property type="entry name" value="RNA_pol_sigma-70_dom"/>
</dbReference>
<dbReference type="EMBL" id="LR796354">
    <property type="protein sequence ID" value="CAB4139129.1"/>
    <property type="molecule type" value="Genomic_DNA"/>
</dbReference>
<dbReference type="GO" id="GO:0003677">
    <property type="term" value="F:DNA binding"/>
    <property type="evidence" value="ECO:0007669"/>
    <property type="project" value="UniProtKB-KW"/>
</dbReference>
<protein>
    <submittedName>
        <fullName evidence="8">RpoE DNA-directed RNA polymerase specialized sigma subunit, sigma24 homolog</fullName>
    </submittedName>
</protein>
<evidence type="ECO:0000313" key="8">
    <source>
        <dbReference type="EMBL" id="CAB4139129.1"/>
    </source>
</evidence>
<evidence type="ECO:0000259" key="7">
    <source>
        <dbReference type="Pfam" id="PF08281"/>
    </source>
</evidence>
<dbReference type="InterPro" id="IPR013325">
    <property type="entry name" value="RNA_pol_sigma_r2"/>
</dbReference>
<evidence type="ECO:0000256" key="5">
    <source>
        <dbReference type="ARBA" id="ARBA00023163"/>
    </source>
</evidence>
<feature type="domain" description="RNA polymerase sigma-70 region 2" evidence="6">
    <location>
        <begin position="28"/>
        <end position="85"/>
    </location>
</feature>
<organism evidence="8">
    <name type="scientific">uncultured Caudovirales phage</name>
    <dbReference type="NCBI Taxonomy" id="2100421"/>
    <lineage>
        <taxon>Viruses</taxon>
        <taxon>Duplodnaviria</taxon>
        <taxon>Heunggongvirae</taxon>
        <taxon>Uroviricota</taxon>
        <taxon>Caudoviricetes</taxon>
        <taxon>Peduoviridae</taxon>
        <taxon>Maltschvirus</taxon>
        <taxon>Maltschvirus maltsch</taxon>
    </lineage>
</organism>
<keyword evidence="5" id="KW-0804">Transcription</keyword>
<comment type="similarity">
    <text evidence="1">Belongs to the sigma-70 factor family. ECF subfamily.</text>
</comment>
<keyword evidence="8" id="KW-0240">DNA-directed RNA polymerase</keyword>
<dbReference type="PANTHER" id="PTHR43133:SF51">
    <property type="entry name" value="RNA POLYMERASE SIGMA FACTOR"/>
    <property type="match status" value="1"/>
</dbReference>
<sequence length="172" mass="19711">MSVKSEDELLIAEALGGSQEAFSSLTTKYWKRIFSFLRKRVNDNALAEDLTQDTFAAAFRYLKTFRGDSQFYTWLCTIAINKASRRPFESIKTEVDSVTSVTPETLLNTKQEFHQLLDMISDLPEKQRKALYMKHAQGMCYNDIGVALACSSKHAKNLVYKAKKTLRSKYEQ</sequence>
<proteinExistence type="inferred from homology"/>
<dbReference type="GO" id="GO:0000428">
    <property type="term" value="C:DNA-directed RNA polymerase complex"/>
    <property type="evidence" value="ECO:0007669"/>
    <property type="project" value="UniProtKB-KW"/>
</dbReference>
<dbReference type="PROSITE" id="PS01063">
    <property type="entry name" value="SIGMA70_ECF"/>
    <property type="match status" value="1"/>
</dbReference>
<gene>
    <name evidence="8" type="ORF">UFOVP337_18</name>
</gene>
<keyword evidence="2" id="KW-0805">Transcription regulation</keyword>
<dbReference type="InterPro" id="IPR013249">
    <property type="entry name" value="RNA_pol_sigma70_r4_t2"/>
</dbReference>
<dbReference type="PANTHER" id="PTHR43133">
    <property type="entry name" value="RNA POLYMERASE ECF-TYPE SIGMA FACTO"/>
    <property type="match status" value="1"/>
</dbReference>
<evidence type="ECO:0000256" key="2">
    <source>
        <dbReference type="ARBA" id="ARBA00023015"/>
    </source>
</evidence>
<feature type="domain" description="RNA polymerase sigma factor 70 region 4 type 2" evidence="7">
    <location>
        <begin position="115"/>
        <end position="166"/>
    </location>
</feature>
<evidence type="ECO:0000256" key="4">
    <source>
        <dbReference type="ARBA" id="ARBA00023125"/>
    </source>
</evidence>
<dbReference type="NCBIfam" id="TIGR02937">
    <property type="entry name" value="sigma70-ECF"/>
    <property type="match status" value="1"/>
</dbReference>
<evidence type="ECO:0000259" key="6">
    <source>
        <dbReference type="Pfam" id="PF04542"/>
    </source>
</evidence>
<dbReference type="CDD" id="cd06171">
    <property type="entry name" value="Sigma70_r4"/>
    <property type="match status" value="1"/>
</dbReference>
<dbReference type="InterPro" id="IPR039425">
    <property type="entry name" value="RNA_pol_sigma-70-like"/>
</dbReference>
<evidence type="ECO:0000256" key="3">
    <source>
        <dbReference type="ARBA" id="ARBA00023082"/>
    </source>
</evidence>
<dbReference type="GO" id="GO:0016987">
    <property type="term" value="F:sigma factor activity"/>
    <property type="evidence" value="ECO:0007669"/>
    <property type="project" value="UniProtKB-KW"/>
</dbReference>
<dbReference type="InterPro" id="IPR013324">
    <property type="entry name" value="RNA_pol_sigma_r3/r4-like"/>
</dbReference>
<dbReference type="Pfam" id="PF04542">
    <property type="entry name" value="Sigma70_r2"/>
    <property type="match status" value="1"/>
</dbReference>
<dbReference type="Gene3D" id="1.10.1740.10">
    <property type="match status" value="1"/>
</dbReference>
<dbReference type="InterPro" id="IPR007627">
    <property type="entry name" value="RNA_pol_sigma70_r2"/>
</dbReference>
<reference evidence="8" key="1">
    <citation type="submission" date="2020-04" db="EMBL/GenBank/DDBJ databases">
        <authorList>
            <person name="Chiriac C."/>
            <person name="Salcher M."/>
            <person name="Ghai R."/>
            <person name="Kavagutti S V."/>
        </authorList>
    </citation>
    <scope>NUCLEOTIDE SEQUENCE</scope>
</reference>
<name>A0A6J5M5P9_9CAUD</name>